<dbReference type="Proteomes" id="UP000037035">
    <property type="component" value="Unassembled WGS sequence"/>
</dbReference>
<reference evidence="2 3" key="1">
    <citation type="submission" date="2015-08" db="EMBL/GenBank/DDBJ databases">
        <title>Next Generation Sequencing and Analysis of the Genome of Puccinia sorghi L Schw, the Causal Agent of Maize Common Rust.</title>
        <authorList>
            <person name="Rochi L."/>
            <person name="Burguener G."/>
            <person name="Darino M."/>
            <person name="Turjanski A."/>
            <person name="Kreff E."/>
            <person name="Dieguez M.J."/>
            <person name="Sacco F."/>
        </authorList>
    </citation>
    <scope>NUCLEOTIDE SEQUENCE [LARGE SCALE GENOMIC DNA]</scope>
    <source>
        <strain evidence="2 3">RO10H11247</strain>
    </source>
</reference>
<evidence type="ECO:0000313" key="3">
    <source>
        <dbReference type="Proteomes" id="UP000037035"/>
    </source>
</evidence>
<feature type="region of interest" description="Disordered" evidence="1">
    <location>
        <begin position="83"/>
        <end position="116"/>
    </location>
</feature>
<proteinExistence type="predicted"/>
<comment type="caution">
    <text evidence="2">The sequence shown here is derived from an EMBL/GenBank/DDBJ whole genome shotgun (WGS) entry which is preliminary data.</text>
</comment>
<evidence type="ECO:0000313" key="2">
    <source>
        <dbReference type="EMBL" id="KNZ52614.1"/>
    </source>
</evidence>
<sequence length="460" mass="52796">MALGPSVKQNIRVLITQPMMSCPIEWAGIWPSSQNSLDFKWPLTPTLLSSKAHVTPDFCDPQPPHPLIFFSQLHTVARQHHTRIHTSNKPQASPEPLHSATTSPTHENSQQYTQPQLQNHNHNPISTFFLSFFVLSLFYYKYCLVSPGFSLVIASFEDWYSCISYFIYPFSIPCLLQYPVWELPVMILYTTLYWSTCTQNILIQMFHFFYPISCSLKTTKLLPMITGTKMCTDLIKRLPRLDEPSSPIRILQCYIPPCDSPQALSYFSPKNTLKGFKEPLRQRETLEDASFPIEASQRDNLNQIQCKFEATLINSKISLALLLTGGKPQQLFTGFNGPANKWKPQNCKPVYCHTLGHPNQTKLQLGCYSVTYHHTQSNWNSEMCLIAQVSILQAIFHDIFCFNCLHQLRIPPVLALKNFIFIMAIQNRSAWKMDLMLNFCNLCLPDVFGKIQLNNFISIL</sequence>
<protein>
    <submittedName>
        <fullName evidence="2">Uncharacterized protein</fullName>
    </submittedName>
</protein>
<gene>
    <name evidence="2" type="ORF">VP01_34g3</name>
</gene>
<dbReference type="EMBL" id="LAVV01008502">
    <property type="protein sequence ID" value="KNZ52614.1"/>
    <property type="molecule type" value="Genomic_DNA"/>
</dbReference>
<feature type="compositionally biased region" description="Polar residues" evidence="1">
    <location>
        <begin position="99"/>
        <end position="116"/>
    </location>
</feature>
<name>A0A0L6UVT6_9BASI</name>
<dbReference type="AlphaFoldDB" id="A0A0L6UVT6"/>
<dbReference type="VEuPathDB" id="FungiDB:VP01_34g3"/>
<accession>A0A0L6UVT6</accession>
<organism evidence="2 3">
    <name type="scientific">Puccinia sorghi</name>
    <dbReference type="NCBI Taxonomy" id="27349"/>
    <lineage>
        <taxon>Eukaryota</taxon>
        <taxon>Fungi</taxon>
        <taxon>Dikarya</taxon>
        <taxon>Basidiomycota</taxon>
        <taxon>Pucciniomycotina</taxon>
        <taxon>Pucciniomycetes</taxon>
        <taxon>Pucciniales</taxon>
        <taxon>Pucciniaceae</taxon>
        <taxon>Puccinia</taxon>
    </lineage>
</organism>
<evidence type="ECO:0000256" key="1">
    <source>
        <dbReference type="SAM" id="MobiDB-lite"/>
    </source>
</evidence>
<keyword evidence="3" id="KW-1185">Reference proteome</keyword>